<reference evidence="1" key="1">
    <citation type="submission" date="2022-10" db="EMBL/GenBank/DDBJ databases">
        <title>The complete genomes of actinobacterial strains from the NBC collection.</title>
        <authorList>
            <person name="Joergensen T.S."/>
            <person name="Alvarez Arevalo M."/>
            <person name="Sterndorff E.B."/>
            <person name="Faurdal D."/>
            <person name="Vuksanovic O."/>
            <person name="Mourched A.-S."/>
            <person name="Charusanti P."/>
            <person name="Shaw S."/>
            <person name="Blin K."/>
            <person name="Weber T."/>
        </authorList>
    </citation>
    <scope>NUCLEOTIDE SEQUENCE</scope>
    <source>
        <strain evidence="1">NBC_00060</strain>
    </source>
</reference>
<proteinExistence type="predicted"/>
<organism evidence="1">
    <name type="scientific">Streptomyces sp. NBC_00060</name>
    <dbReference type="NCBI Taxonomy" id="2975636"/>
    <lineage>
        <taxon>Bacteria</taxon>
        <taxon>Bacillati</taxon>
        <taxon>Actinomycetota</taxon>
        <taxon>Actinomycetes</taxon>
        <taxon>Kitasatosporales</taxon>
        <taxon>Streptomycetaceae</taxon>
        <taxon>Streptomyces</taxon>
    </lineage>
</organism>
<protein>
    <submittedName>
        <fullName evidence="1">Uncharacterized protein</fullName>
    </submittedName>
</protein>
<sequence>MPSSEERAAETAARLSAAGLTPHVEELADHLSIEAGVPDSLPKESWRELLAALEAGDWFGFVDSSERGRAVWACFRRDEPATVDAVQRQEHQP</sequence>
<name>A0AAU2H1C7_9ACTN</name>
<dbReference type="AlphaFoldDB" id="A0AAU2H1C7"/>
<evidence type="ECO:0000313" key="1">
    <source>
        <dbReference type="EMBL" id="WTU41177.1"/>
    </source>
</evidence>
<accession>A0AAU2H1C7</accession>
<dbReference type="EMBL" id="CP108253">
    <property type="protein sequence ID" value="WTU41177.1"/>
    <property type="molecule type" value="Genomic_DNA"/>
</dbReference>
<gene>
    <name evidence="1" type="ORF">OHV25_17030</name>
</gene>